<dbReference type="Pfam" id="PF00561">
    <property type="entry name" value="Abhydrolase_1"/>
    <property type="match status" value="1"/>
</dbReference>
<dbReference type="AlphaFoldDB" id="A0A0E2Z394"/>
<dbReference type="SUPFAM" id="SSF53474">
    <property type="entry name" value="alpha/beta-Hydrolases"/>
    <property type="match status" value="1"/>
</dbReference>
<keyword evidence="1 3" id="KW-0378">Hydrolase</keyword>
<sequence length="300" mass="34907">MAPIETRLIPANGLYFEVEQCGYGKRLALCLHGFPECSYSWRYQIPLLADQGYRVWAPNLRGYGRSSRPSKVAAYHTDHLLADIAALIKASRCRSVLLIGHDWGAALAWLFAISKIHPLEGLIIMNVPHPALFLKSLKTWQQLRKSWYILFFQIPWFPEWLLSRRNACLLGKTIRYLAVNKDRFPPDVINVYRRNAAQPGALRAMINYYRALFRELPWHRYHGYLPLIEVPTLMIWGEEDLALGKETTYGTERYVSDLTLRYLPRISHWVQQETPEQVNGIIIEWLARKKLKPSHPVAQR</sequence>
<dbReference type="HOGENOM" id="CLU_020336_7_2_6"/>
<feature type="domain" description="AB hydrolase-1" evidence="2">
    <location>
        <begin position="29"/>
        <end position="257"/>
    </location>
</feature>
<dbReference type="Proteomes" id="UP000028839">
    <property type="component" value="Unassembled WGS sequence"/>
</dbReference>
<dbReference type="InterPro" id="IPR029058">
    <property type="entry name" value="AB_hydrolase_fold"/>
</dbReference>
<dbReference type="GO" id="GO:0016787">
    <property type="term" value="F:hydrolase activity"/>
    <property type="evidence" value="ECO:0007669"/>
    <property type="project" value="UniProtKB-KW"/>
</dbReference>
<organism evidence="3 4">
    <name type="scientific">Nitrosococcus oceani C-27</name>
    <dbReference type="NCBI Taxonomy" id="314279"/>
    <lineage>
        <taxon>Bacteria</taxon>
        <taxon>Pseudomonadati</taxon>
        <taxon>Pseudomonadota</taxon>
        <taxon>Gammaproteobacteria</taxon>
        <taxon>Chromatiales</taxon>
        <taxon>Chromatiaceae</taxon>
        <taxon>Nitrosococcus</taxon>
    </lineage>
</organism>
<comment type="caution">
    <text evidence="3">The sequence shown here is derived from an EMBL/GenBank/DDBJ whole genome shotgun (WGS) entry which is preliminary data.</text>
</comment>
<proteinExistence type="predicted"/>
<gene>
    <name evidence="3" type="ORF">IB75_05085</name>
</gene>
<dbReference type="InterPro" id="IPR000639">
    <property type="entry name" value="Epox_hydrolase-like"/>
</dbReference>
<dbReference type="InterPro" id="IPR000073">
    <property type="entry name" value="AB_hydrolase_1"/>
</dbReference>
<protein>
    <submittedName>
        <fullName evidence="3">Epoxide hydrolase</fullName>
    </submittedName>
</protein>
<evidence type="ECO:0000259" key="2">
    <source>
        <dbReference type="Pfam" id="PF00561"/>
    </source>
</evidence>
<evidence type="ECO:0000313" key="4">
    <source>
        <dbReference type="Proteomes" id="UP000028839"/>
    </source>
</evidence>
<evidence type="ECO:0000256" key="1">
    <source>
        <dbReference type="ARBA" id="ARBA00022801"/>
    </source>
</evidence>
<accession>A0A0E2Z394</accession>
<evidence type="ECO:0000313" key="3">
    <source>
        <dbReference type="EMBL" id="KFI19999.1"/>
    </source>
</evidence>
<dbReference type="EMBL" id="JPGN01000029">
    <property type="protein sequence ID" value="KFI19999.1"/>
    <property type="molecule type" value="Genomic_DNA"/>
</dbReference>
<name>A0A0E2Z394_9GAMM</name>
<reference evidence="3 4" key="1">
    <citation type="submission" date="2014-07" db="EMBL/GenBank/DDBJ databases">
        <title>Comparative analysis of Nitrosococcus oceani genome inventories of strains from Pacific and Atlantic gyres.</title>
        <authorList>
            <person name="Lim C.K."/>
            <person name="Wang L."/>
            <person name="Sayavedra-Soto L.A."/>
            <person name="Klotz M.G."/>
        </authorList>
    </citation>
    <scope>NUCLEOTIDE SEQUENCE [LARGE SCALE GENOMIC DNA]</scope>
    <source>
        <strain evidence="3 4">C-27</strain>
    </source>
</reference>
<dbReference type="OrthoDB" id="9779853at2"/>
<dbReference type="PANTHER" id="PTHR43329">
    <property type="entry name" value="EPOXIDE HYDROLASE"/>
    <property type="match status" value="1"/>
</dbReference>
<dbReference type="Gene3D" id="3.40.50.1820">
    <property type="entry name" value="alpha/beta hydrolase"/>
    <property type="match status" value="1"/>
</dbReference>
<dbReference type="PRINTS" id="PR00412">
    <property type="entry name" value="EPOXHYDRLASE"/>
</dbReference>